<evidence type="ECO:0000256" key="1">
    <source>
        <dbReference type="ARBA" id="ARBA00009820"/>
    </source>
</evidence>
<comment type="similarity">
    <text evidence="1">Belongs to the TolB family.</text>
</comment>
<dbReference type="EMBL" id="QFQP01000029">
    <property type="protein sequence ID" value="PZR07675.1"/>
    <property type="molecule type" value="Genomic_DNA"/>
</dbReference>
<dbReference type="Proteomes" id="UP000249061">
    <property type="component" value="Unassembled WGS sequence"/>
</dbReference>
<dbReference type="PANTHER" id="PTHR36842:SF1">
    <property type="entry name" value="PROTEIN TOLB"/>
    <property type="match status" value="1"/>
</dbReference>
<sequence>MKRALLLLLALGSCSKKPPEVRDAGVAPAIDAGPPPVVSIVTLPEAGFRLAWISEASGAPQVVVDGVPLTRGPEANYLAAVQRDGVWVTQSANQLERVAFVSFDGGVRVVSAPSSRARSVATNGSVTVFESGEGGVMSNLARVDGGFLVSDETGSFEPSISSDGKWMAFVSSRDGDAEIYRAKSDGSEQQRLTAFHLDDLSPRISPDGKWIVFISNRERQDRLFLIKPDGRGTKRLHDDDVSDSRWDAGTWEAGEADAVWAPDSKSVVFSARGAGGYWHLWRADVASGKRERLTDGAWDDQLPSISADGKSIAFLSTRDGNAEIYVLREGALLRVTRNETADWKPLWLPAGTAL</sequence>
<dbReference type="InterPro" id="IPR011042">
    <property type="entry name" value="6-blade_b-propeller_TolB-like"/>
</dbReference>
<comment type="caution">
    <text evidence="2">The sequence shown here is derived from an EMBL/GenBank/DDBJ whole genome shotgun (WGS) entry which is preliminary data.</text>
</comment>
<dbReference type="Gene3D" id="2.120.10.30">
    <property type="entry name" value="TolB, C-terminal domain"/>
    <property type="match status" value="2"/>
</dbReference>
<accession>A0A2W5T868</accession>
<dbReference type="SUPFAM" id="SSF82171">
    <property type="entry name" value="DPP6 N-terminal domain-like"/>
    <property type="match status" value="1"/>
</dbReference>
<name>A0A2W5T868_9BACT</name>
<dbReference type="PANTHER" id="PTHR36842">
    <property type="entry name" value="PROTEIN TOLB HOMOLOG"/>
    <property type="match status" value="1"/>
</dbReference>
<evidence type="ECO:0000313" key="2">
    <source>
        <dbReference type="EMBL" id="PZR07675.1"/>
    </source>
</evidence>
<dbReference type="AlphaFoldDB" id="A0A2W5T868"/>
<evidence type="ECO:0008006" key="4">
    <source>
        <dbReference type="Google" id="ProtNLM"/>
    </source>
</evidence>
<protein>
    <recommendedName>
        <fullName evidence="4">TolB protein protein</fullName>
    </recommendedName>
</protein>
<reference evidence="2 3" key="1">
    <citation type="submission" date="2017-08" db="EMBL/GenBank/DDBJ databases">
        <title>Infants hospitalized years apart are colonized by the same room-sourced microbial strains.</title>
        <authorList>
            <person name="Brooks B."/>
            <person name="Olm M.R."/>
            <person name="Firek B.A."/>
            <person name="Baker R."/>
            <person name="Thomas B.C."/>
            <person name="Morowitz M.J."/>
            <person name="Banfield J.F."/>
        </authorList>
    </citation>
    <scope>NUCLEOTIDE SEQUENCE [LARGE SCALE GENOMIC DNA]</scope>
    <source>
        <strain evidence="2">S2_003_000_R2_14</strain>
    </source>
</reference>
<organism evidence="2 3">
    <name type="scientific">Archangium gephyra</name>
    <dbReference type="NCBI Taxonomy" id="48"/>
    <lineage>
        <taxon>Bacteria</taxon>
        <taxon>Pseudomonadati</taxon>
        <taxon>Myxococcota</taxon>
        <taxon>Myxococcia</taxon>
        <taxon>Myxococcales</taxon>
        <taxon>Cystobacterineae</taxon>
        <taxon>Archangiaceae</taxon>
        <taxon>Archangium</taxon>
    </lineage>
</organism>
<dbReference type="InterPro" id="IPR011659">
    <property type="entry name" value="WD40"/>
</dbReference>
<evidence type="ECO:0000313" key="3">
    <source>
        <dbReference type="Proteomes" id="UP000249061"/>
    </source>
</evidence>
<gene>
    <name evidence="2" type="ORF">DI536_26565</name>
</gene>
<proteinExistence type="inferred from homology"/>
<dbReference type="Pfam" id="PF07676">
    <property type="entry name" value="PD40"/>
    <property type="match status" value="4"/>
</dbReference>